<dbReference type="InterPro" id="IPR000719">
    <property type="entry name" value="Prot_kinase_dom"/>
</dbReference>
<dbReference type="PANTHER" id="PTHR36766:SF62">
    <property type="entry name" value="AAA+ ATPASE DOMAIN-CONTAINING PROTEIN"/>
    <property type="match status" value="1"/>
</dbReference>
<evidence type="ECO:0000259" key="6">
    <source>
        <dbReference type="PROSITE" id="PS50011"/>
    </source>
</evidence>
<dbReference type="OMA" id="SSCYELQ"/>
<dbReference type="OrthoDB" id="691996at2759"/>
<dbReference type="EMBL" id="CM027681">
    <property type="protein sequence ID" value="KAG0543342.1"/>
    <property type="molecule type" value="Genomic_DNA"/>
</dbReference>
<dbReference type="SUPFAM" id="SSF52058">
    <property type="entry name" value="L domain-like"/>
    <property type="match status" value="1"/>
</dbReference>
<feature type="domain" description="Protein kinase" evidence="6">
    <location>
        <begin position="1313"/>
        <end position="1553"/>
    </location>
</feature>
<evidence type="ECO:0000256" key="4">
    <source>
        <dbReference type="ARBA" id="ARBA00022821"/>
    </source>
</evidence>
<dbReference type="InterPro" id="IPR058922">
    <property type="entry name" value="WHD_DRP"/>
</dbReference>
<dbReference type="Gene3D" id="1.10.10.10">
    <property type="entry name" value="Winged helix-like DNA-binding domain superfamily/Winged helix DNA-binding domain"/>
    <property type="match status" value="1"/>
</dbReference>
<feature type="region of interest" description="Disordered" evidence="5">
    <location>
        <begin position="1207"/>
        <end position="1236"/>
    </location>
</feature>
<dbReference type="InterPro" id="IPR002182">
    <property type="entry name" value="NB-ARC"/>
</dbReference>
<dbReference type="InterPro" id="IPR042197">
    <property type="entry name" value="Apaf_helical"/>
</dbReference>
<comment type="similarity">
    <text evidence="1">Belongs to the protein kinase superfamily. TKL Ser/Thr protein kinase family. ROCO subfamily.</text>
</comment>
<dbReference type="Gene3D" id="1.10.510.10">
    <property type="entry name" value="Transferase(Phosphotransferase) domain 1"/>
    <property type="match status" value="1"/>
</dbReference>
<evidence type="ECO:0000313" key="7">
    <source>
        <dbReference type="EMBL" id="KAG0543342.1"/>
    </source>
</evidence>
<evidence type="ECO:0000256" key="2">
    <source>
        <dbReference type="ARBA" id="ARBA00022614"/>
    </source>
</evidence>
<reference evidence="7" key="2">
    <citation type="submission" date="2020-10" db="EMBL/GenBank/DDBJ databases">
        <authorList>
            <person name="Cooper E.A."/>
            <person name="Brenton Z.W."/>
            <person name="Flinn B.S."/>
            <person name="Jenkins J."/>
            <person name="Shu S."/>
            <person name="Flowers D."/>
            <person name="Luo F."/>
            <person name="Wang Y."/>
            <person name="Xia P."/>
            <person name="Barry K."/>
            <person name="Daum C."/>
            <person name="Lipzen A."/>
            <person name="Yoshinaga Y."/>
            <person name="Schmutz J."/>
            <person name="Saski C."/>
            <person name="Vermerris W."/>
            <person name="Kresovich S."/>
        </authorList>
    </citation>
    <scope>NUCLEOTIDE SEQUENCE</scope>
</reference>
<dbReference type="SMART" id="SM00369">
    <property type="entry name" value="LRR_TYP"/>
    <property type="match status" value="4"/>
</dbReference>
<dbReference type="InterPro" id="IPR003591">
    <property type="entry name" value="Leu-rich_rpt_typical-subtyp"/>
</dbReference>
<dbReference type="PROSITE" id="PS50011">
    <property type="entry name" value="PROTEIN_KINASE_DOM"/>
    <property type="match status" value="1"/>
</dbReference>
<dbReference type="Pfam" id="PF00931">
    <property type="entry name" value="NB-ARC"/>
    <property type="match status" value="1"/>
</dbReference>
<dbReference type="GO" id="GO:0006952">
    <property type="term" value="P:defense response"/>
    <property type="evidence" value="ECO:0007669"/>
    <property type="project" value="UniProtKB-KW"/>
</dbReference>
<dbReference type="PRINTS" id="PR00364">
    <property type="entry name" value="DISEASERSIST"/>
</dbReference>
<dbReference type="InterPro" id="IPR056789">
    <property type="entry name" value="LRR_R13L1-DRL21"/>
</dbReference>
<dbReference type="InterPro" id="IPR011009">
    <property type="entry name" value="Kinase-like_dom_sf"/>
</dbReference>
<dbReference type="PANTHER" id="PTHR36766">
    <property type="entry name" value="PLANT BROAD-SPECTRUM MILDEW RESISTANCE PROTEIN RPW8"/>
    <property type="match status" value="1"/>
</dbReference>
<dbReference type="Pfam" id="PF07714">
    <property type="entry name" value="PK_Tyr_Ser-Thr"/>
    <property type="match status" value="1"/>
</dbReference>
<comment type="caution">
    <text evidence="7">The sequence shown here is derived from an EMBL/GenBank/DDBJ whole genome shotgun (WGS) entry which is preliminary data.</text>
</comment>
<gene>
    <name evidence="7" type="ORF">BDA96_02G182000</name>
</gene>
<reference evidence="7" key="1">
    <citation type="journal article" date="2019" name="BMC Genomics">
        <title>A new reference genome for Sorghum bicolor reveals high levels of sequence similarity between sweet and grain genotypes: implications for the genetics of sugar metabolism.</title>
        <authorList>
            <person name="Cooper E.A."/>
            <person name="Brenton Z.W."/>
            <person name="Flinn B.S."/>
            <person name="Jenkins J."/>
            <person name="Shu S."/>
            <person name="Flowers D."/>
            <person name="Luo F."/>
            <person name="Wang Y."/>
            <person name="Xia P."/>
            <person name="Barry K."/>
            <person name="Daum C."/>
            <person name="Lipzen A."/>
            <person name="Yoshinaga Y."/>
            <person name="Schmutz J."/>
            <person name="Saski C."/>
            <person name="Vermerris W."/>
            <person name="Kresovich S."/>
        </authorList>
    </citation>
    <scope>NUCLEOTIDE SEQUENCE</scope>
</reference>
<dbReference type="Pfam" id="PF23559">
    <property type="entry name" value="WHD_DRP"/>
    <property type="match status" value="1"/>
</dbReference>
<evidence type="ECO:0000313" key="8">
    <source>
        <dbReference type="Proteomes" id="UP000807115"/>
    </source>
</evidence>
<sequence>MPHAHAAAVVDRLLRRLGSAAWRLEVPRSIDGDLAHVWRTLVRLQDVLVSLEIRPEVQEWMGDIKQVAYDVENLVDELEDHNSMESQMSGCVAVGEEAPSCCSCSFLMHSTRADRMKSIKRRLDCSVKDSVVFSLSQYPFPDVERFDNEAFDRAAVVGRDNDKAKIKDMLLQSNAEKLSIIPIVGLVGLGKTTLARLIFLDQGEGWNFDLRIWICLNRKLNIKMIASDIISQCNHTEEKFLDVHTGMEIQENLQLLKNCLQEALREKHCLIVLDDLSSTDKNQLDELKEMLKGTNESIKVLVTTSSEITAELVYTIPPYKLCPLSEDDSWKIFSQKAFGNCNSDNTDLKRIGKEIVKRCEGIPLLTHSLGLVVQNQVTNVWLAARDEEIWKLERRVATKIEFFSPLYRIYNDFPPTIKLCFLYLSIFPKGSAIDKEKLIQQWIALEIIGSKHDSLPPYVNGEMCIQDLLSTYFLQVRDMHSVYGMDNRIVPTAFYIHNFVHEFARHVACDDIVILDGTEMLKGCAKWQTFQYALMTCYQGQSTLSHSQLTRTRALHLRNSEAITLHCEAFELLKHLRVLNLSGCCIGELPASIGCLKRLKYLDVSGVQIQTLSSPVSRLTNLEVLDLSETCMKELPSFIGNLQNLKYLNMQGCDKLQNLPLSLGHLQRLEHLRLSCCRGIAVLPDSLCNLNNLRILDLSRCTMLRHLPALFGNLVNLEDLSLSSCFNLKQLPESFGNLYFLRFLNLSSCYELQKFPESLTNLEKLEVLILRRCCRLQILPPSFAMIKYLRILDLAGCEALHVSTEMLTTNLEYLNLQRCLNLQTQPYYFENFNKLKFLNLSQCLPTVDCLNSVSYLFNLEYLDLSETFLDIPVSFARLRKLHTLNLTGCAPMHRSSNVHQIWAGILAKITSLKSVLTTDPVLAASLPGHVECSAHYHSLTTTDELVIKEITGSSRGLHIAEQLNLQNRLELCFLKLEWVPRSQSAQDELLEYTDEEVLEKFQPNETLEHFVLVKYTGYVFPTWMMNKLTSLPYLVNLCLFHLHNCSALPPIGHLRNLRYLHIKDMPNLRDLEMGLSGGPVSLGKLTHLKLEALNLEELSILLSANNESPCFMFPNLEELSVLSCSKLVFKPSLPKCAKYVIKESNMVLSCGQPLGPLSSPSIEKVEISGCTIPSGWLQWLRSMQTLEEVVIDGEALSSFELLKIHGTQGSSGSKISSETASSSRTNMSRELTTEDGALKDIGIDSSTIKPFPRFSTTSELSVDPILSSKVSTPSKEIPSTLRRLDKSKMPALIPGDGSLNLSLKQVRKVTQNFSPLFKLGEGGIWTVYRAVLSDNQFAIIRRAKKGHVQEAKHLMKVKFLTEINHWSLVRFLGFIDKKDECIRITEYVPNGTLREHLHDQHKRILDFNQRIVIALDVAIALTYLHLCSGEALICYNLRTSNILLTENYRAKVCCSELSESGNVVLSTGTGGYIDPEYFETSELTAKSDVYSFGIILLEIISSHGPQDWDVLMNHRQSSVVQWALEKFYDDLMNEILDYRMEDRVDGDVLRDWLSLALSCVVSHGIDRPSIEVVGERLWKIWKDHRRNIGEQHEYEGSWAAFAVQEGILRHQKSVLKRNWGPSATEEDWSGYLRQIELIQEGHSVTEEEHSVTEGQHISRSRSFSLDDITVSPR</sequence>
<dbReference type="Pfam" id="PF23598">
    <property type="entry name" value="LRR_14"/>
    <property type="match status" value="1"/>
</dbReference>
<dbReference type="InterPro" id="IPR036388">
    <property type="entry name" value="WH-like_DNA-bd_sf"/>
</dbReference>
<dbReference type="SUPFAM" id="SSF52047">
    <property type="entry name" value="RNI-like"/>
    <property type="match status" value="1"/>
</dbReference>
<dbReference type="GO" id="GO:0004674">
    <property type="term" value="F:protein serine/threonine kinase activity"/>
    <property type="evidence" value="ECO:0007669"/>
    <property type="project" value="UniProtKB-EC"/>
</dbReference>
<name>A0A921USS3_SORBI</name>
<organism evidence="7 8">
    <name type="scientific">Sorghum bicolor</name>
    <name type="common">Sorghum</name>
    <name type="synonym">Sorghum vulgare</name>
    <dbReference type="NCBI Taxonomy" id="4558"/>
    <lineage>
        <taxon>Eukaryota</taxon>
        <taxon>Viridiplantae</taxon>
        <taxon>Streptophyta</taxon>
        <taxon>Embryophyta</taxon>
        <taxon>Tracheophyta</taxon>
        <taxon>Spermatophyta</taxon>
        <taxon>Magnoliopsida</taxon>
        <taxon>Liliopsida</taxon>
        <taxon>Poales</taxon>
        <taxon>Poaceae</taxon>
        <taxon>PACMAD clade</taxon>
        <taxon>Panicoideae</taxon>
        <taxon>Andropogonodae</taxon>
        <taxon>Andropogoneae</taxon>
        <taxon>Sorghinae</taxon>
        <taxon>Sorghum</taxon>
    </lineage>
</organism>
<dbReference type="InterPro" id="IPR027417">
    <property type="entry name" value="P-loop_NTPase"/>
</dbReference>
<evidence type="ECO:0000256" key="3">
    <source>
        <dbReference type="ARBA" id="ARBA00022737"/>
    </source>
</evidence>
<evidence type="ECO:0000256" key="5">
    <source>
        <dbReference type="SAM" id="MobiDB-lite"/>
    </source>
</evidence>
<keyword evidence="4" id="KW-0611">Plant defense</keyword>
<dbReference type="Gene3D" id="3.40.50.300">
    <property type="entry name" value="P-loop containing nucleotide triphosphate hydrolases"/>
    <property type="match status" value="1"/>
</dbReference>
<dbReference type="Proteomes" id="UP000807115">
    <property type="component" value="Chromosome 2"/>
</dbReference>
<dbReference type="Gene3D" id="3.80.10.10">
    <property type="entry name" value="Ribonuclease Inhibitor"/>
    <property type="match status" value="3"/>
</dbReference>
<dbReference type="Gene3D" id="1.10.8.430">
    <property type="entry name" value="Helical domain of apoptotic protease-activating factors"/>
    <property type="match status" value="1"/>
</dbReference>
<dbReference type="Pfam" id="PF25019">
    <property type="entry name" value="LRR_R13L1-DRL21"/>
    <property type="match status" value="1"/>
</dbReference>
<dbReference type="Gramene" id="EER98752">
    <property type="protein sequence ID" value="EER98752"/>
    <property type="gene ID" value="SORBI_3002G173100"/>
</dbReference>
<dbReference type="InterPro" id="IPR001245">
    <property type="entry name" value="Ser-Thr/Tyr_kinase_cat_dom"/>
</dbReference>
<proteinExistence type="inferred from homology"/>
<dbReference type="Gene3D" id="3.30.200.20">
    <property type="entry name" value="Phosphorylase Kinase, domain 1"/>
    <property type="match status" value="1"/>
</dbReference>
<evidence type="ECO:0000256" key="1">
    <source>
        <dbReference type="ARBA" id="ARBA00008171"/>
    </source>
</evidence>
<dbReference type="GO" id="GO:0005524">
    <property type="term" value="F:ATP binding"/>
    <property type="evidence" value="ECO:0007669"/>
    <property type="project" value="InterPro"/>
</dbReference>
<dbReference type="InterPro" id="IPR055414">
    <property type="entry name" value="LRR_R13L4/SHOC2-like"/>
</dbReference>
<feature type="compositionally biased region" description="Polar residues" evidence="5">
    <location>
        <begin position="1207"/>
        <end position="1230"/>
    </location>
</feature>
<accession>A0A921USS3</accession>
<keyword evidence="3" id="KW-0677">Repeat</keyword>
<dbReference type="SUPFAM" id="SSF56112">
    <property type="entry name" value="Protein kinase-like (PK-like)"/>
    <property type="match status" value="1"/>
</dbReference>
<protein>
    <recommendedName>
        <fullName evidence="6">Protein kinase domain-containing protein</fullName>
    </recommendedName>
</protein>
<dbReference type="InterPro" id="IPR032675">
    <property type="entry name" value="LRR_dom_sf"/>
</dbReference>
<dbReference type="SUPFAM" id="SSF52540">
    <property type="entry name" value="P-loop containing nucleoside triphosphate hydrolases"/>
    <property type="match status" value="1"/>
</dbReference>
<dbReference type="GO" id="GO:0043531">
    <property type="term" value="F:ADP binding"/>
    <property type="evidence" value="ECO:0007669"/>
    <property type="project" value="InterPro"/>
</dbReference>
<keyword evidence="2" id="KW-0433">Leucine-rich repeat</keyword>